<comment type="similarity">
    <text evidence="1">Belongs to the bacterial ring-hydroxylating dioxygenase beta subunit family.</text>
</comment>
<dbReference type="Pfam" id="PF00866">
    <property type="entry name" value="Ring_hydroxyl_B"/>
    <property type="match status" value="1"/>
</dbReference>
<gene>
    <name evidence="3" type="ORF">OL599_07190</name>
</gene>
<evidence type="ECO:0000313" key="4">
    <source>
        <dbReference type="Proteomes" id="UP001165679"/>
    </source>
</evidence>
<comment type="caution">
    <text evidence="3">The sequence shown here is derived from an EMBL/GenBank/DDBJ whole genome shotgun (WGS) entry which is preliminary data.</text>
</comment>
<dbReference type="Gene3D" id="3.10.450.50">
    <property type="match status" value="1"/>
</dbReference>
<dbReference type="PANTHER" id="PTHR41534:SF1">
    <property type="entry name" value="BLR3401 PROTEIN"/>
    <property type="match status" value="1"/>
</dbReference>
<dbReference type="Proteomes" id="UP001165679">
    <property type="component" value="Unassembled WGS sequence"/>
</dbReference>
<dbReference type="SUPFAM" id="SSF54427">
    <property type="entry name" value="NTF2-like"/>
    <property type="match status" value="1"/>
</dbReference>
<keyword evidence="3" id="KW-0223">Dioxygenase</keyword>
<accession>A0AA42CD29</accession>
<proteinExistence type="inferred from homology"/>
<reference evidence="3" key="2">
    <citation type="submission" date="2022-10" db="EMBL/GenBank/DDBJ databases">
        <authorList>
            <person name="Trinh H.N."/>
        </authorList>
    </citation>
    <scope>NUCLEOTIDE SEQUENCE</scope>
    <source>
        <strain evidence="3">RN2-1</strain>
    </source>
</reference>
<reference evidence="3" key="1">
    <citation type="submission" date="2022-09" db="EMBL/GenBank/DDBJ databases">
        <title>Rhodovastum sp. nov. RN2-1 isolated from soil in Seongnam, South Korea.</title>
        <authorList>
            <person name="Le N.T."/>
        </authorList>
    </citation>
    <scope>NUCLEOTIDE SEQUENCE</scope>
    <source>
        <strain evidence="3">RN2-1</strain>
    </source>
</reference>
<dbReference type="GO" id="GO:0051213">
    <property type="term" value="F:dioxygenase activity"/>
    <property type="evidence" value="ECO:0007669"/>
    <property type="project" value="UniProtKB-KW"/>
</dbReference>
<dbReference type="CDD" id="cd00667">
    <property type="entry name" value="ring_hydroxylating_dioxygenases_beta"/>
    <property type="match status" value="1"/>
</dbReference>
<protein>
    <submittedName>
        <fullName evidence="3">Aromatic-ring-hydroxylating dioxygenase subunit beta</fullName>
    </submittedName>
</protein>
<organism evidence="3 4">
    <name type="scientific">Limobrevibacterium gyesilva</name>
    <dbReference type="NCBI Taxonomy" id="2991712"/>
    <lineage>
        <taxon>Bacteria</taxon>
        <taxon>Pseudomonadati</taxon>
        <taxon>Pseudomonadota</taxon>
        <taxon>Alphaproteobacteria</taxon>
        <taxon>Acetobacterales</taxon>
        <taxon>Acetobacteraceae</taxon>
        <taxon>Limobrevibacterium</taxon>
    </lineage>
</organism>
<evidence type="ECO:0000256" key="1">
    <source>
        <dbReference type="ARBA" id="ARBA00009570"/>
    </source>
</evidence>
<dbReference type="PANTHER" id="PTHR41534">
    <property type="entry name" value="BLR3401 PROTEIN"/>
    <property type="match status" value="1"/>
</dbReference>
<dbReference type="GO" id="GO:0019380">
    <property type="term" value="P:3-phenylpropionate catabolic process"/>
    <property type="evidence" value="ECO:0007669"/>
    <property type="project" value="TreeGrafter"/>
</dbReference>
<sequence length="160" mass="18913">MNAPSEQDLIGFVLHEARLIDEQRFDEWLDLFTDDGRYWMPLEYGQTDPVLHNSLFYDDKLLLRIRVERLKGAKTYSQKPKSRCHHVLQTPVVDAMDPDGNRYLTWTPFHYLETRQDEQTLFAGWSRHHLLQVDGTLKMKLKRVDLVNCDSAFGNIQLFM</sequence>
<dbReference type="EMBL" id="JAPDNT010000003">
    <property type="protein sequence ID" value="MCW3474363.1"/>
    <property type="molecule type" value="Genomic_DNA"/>
</dbReference>
<evidence type="ECO:0000313" key="3">
    <source>
        <dbReference type="EMBL" id="MCW3474363.1"/>
    </source>
</evidence>
<dbReference type="RefSeq" id="WP_264712991.1">
    <property type="nucleotide sequence ID" value="NZ_JAPDNT010000003.1"/>
</dbReference>
<name>A0AA42CD29_9PROT</name>
<dbReference type="AlphaFoldDB" id="A0AA42CD29"/>
<dbReference type="InterPro" id="IPR000391">
    <property type="entry name" value="Rng_hydr_dOase-bsu"/>
</dbReference>
<keyword evidence="2" id="KW-0560">Oxidoreductase</keyword>
<keyword evidence="4" id="KW-1185">Reference proteome</keyword>
<evidence type="ECO:0000256" key="2">
    <source>
        <dbReference type="ARBA" id="ARBA00023002"/>
    </source>
</evidence>
<dbReference type="InterPro" id="IPR032710">
    <property type="entry name" value="NTF2-like_dom_sf"/>
</dbReference>